<feature type="region of interest" description="Disordered" evidence="5">
    <location>
        <begin position="28"/>
        <end position="64"/>
    </location>
</feature>
<evidence type="ECO:0000256" key="2">
    <source>
        <dbReference type="ARBA" id="ARBA00022692"/>
    </source>
</evidence>
<evidence type="ECO:0000256" key="1">
    <source>
        <dbReference type="ARBA" id="ARBA00004141"/>
    </source>
</evidence>
<dbReference type="AlphaFoldDB" id="A0ABD3MPZ4"/>
<evidence type="ECO:0000256" key="5">
    <source>
        <dbReference type="SAM" id="MobiDB-lite"/>
    </source>
</evidence>
<keyword evidence="8" id="KW-1185">Reference proteome</keyword>
<dbReference type="InterPro" id="IPR002293">
    <property type="entry name" value="AA/rel_permease1"/>
</dbReference>
<feature type="compositionally biased region" description="Basic residues" evidence="5">
    <location>
        <begin position="53"/>
        <end position="64"/>
    </location>
</feature>
<dbReference type="GO" id="GO:0016020">
    <property type="term" value="C:membrane"/>
    <property type="evidence" value="ECO:0007669"/>
    <property type="project" value="UniProtKB-SubCell"/>
</dbReference>
<feature type="transmembrane region" description="Helical" evidence="6">
    <location>
        <begin position="311"/>
        <end position="334"/>
    </location>
</feature>
<sequence length="693" mass="75263">MSTLAECALARKPLRLVRRQAHLGDDDSRYEPVSILEDEDSSTGEGGGGGGGGRRRSSGPRLQRRREAPLRHMSLFDLVAFGVGCTVGGGVFVLGGAAAHSLAGPASSVSYLLSGLAVGLAALPYAELSASFPVDGSTYSYAYIALGEVYAVIASMCQTLEYGVSAAAVARSWGNKVVDLVKMWGDPLPNWLLRFLDPGYYVNPMAAIVASLCTLVLLLGVRESKLATNCISSMKVSLIVFMIIAGMILSSGLFPGTKASFENWDPFVPSEFGVEGVLEASSLLIFAYTGFDCICNQAGEAKDPVRDVPRAVVYTIVIDSVLYVLAALALTAMLPYAEISEVSGFPDAFGANGWAWAEKMTAIGEILVLPLVVLASIQAQTRLLFAMSNDRIVPGFFGRLTFSKARRCRPEDKIGNLTANVQFCGLVTIVMATFIPFQFLVELVAAGALLLFSMTSCCMLIVRFKCPSETFLCSVRDVSDDATIFSVEAVRRELSLGRILILLNLFPFASGLCFAFIPINTLRYSLTGTFAFLTLVVALYIAAYCHENTSTRFILSRDGYGTPGRIRFRTPWVPFSTVLGIYLNWFMLANLGWKGTVMLIGYLFVGVVLYWKCCVGKSIVNSNEPHEENESYKNRNILPSERCTSPPSVRSDLQQPLLGGEDWEEGEHETGLLNNVYLKDDLSEIEASRRAVS</sequence>
<comment type="caution">
    <text evidence="7">The sequence shown here is derived from an EMBL/GenBank/DDBJ whole genome shotgun (WGS) entry which is preliminary data.</text>
</comment>
<feature type="transmembrane region" description="Helical" evidence="6">
    <location>
        <begin position="109"/>
        <end position="126"/>
    </location>
</feature>
<feature type="compositionally biased region" description="Basic and acidic residues" evidence="5">
    <location>
        <begin position="624"/>
        <end position="633"/>
    </location>
</feature>
<evidence type="ECO:0000256" key="6">
    <source>
        <dbReference type="SAM" id="Phobius"/>
    </source>
</evidence>
<name>A0ABD3MPZ4_9STRA</name>
<feature type="transmembrane region" description="Helical" evidence="6">
    <location>
        <begin position="272"/>
        <end position="291"/>
    </location>
</feature>
<feature type="transmembrane region" description="Helical" evidence="6">
    <location>
        <begin position="525"/>
        <end position="545"/>
    </location>
</feature>
<organism evidence="7 8">
    <name type="scientific">Stephanodiscus triporus</name>
    <dbReference type="NCBI Taxonomy" id="2934178"/>
    <lineage>
        <taxon>Eukaryota</taxon>
        <taxon>Sar</taxon>
        <taxon>Stramenopiles</taxon>
        <taxon>Ochrophyta</taxon>
        <taxon>Bacillariophyta</taxon>
        <taxon>Coscinodiscophyceae</taxon>
        <taxon>Thalassiosirophycidae</taxon>
        <taxon>Stephanodiscales</taxon>
        <taxon>Stephanodiscaceae</taxon>
        <taxon>Stephanodiscus</taxon>
    </lineage>
</organism>
<evidence type="ECO:0000256" key="3">
    <source>
        <dbReference type="ARBA" id="ARBA00022989"/>
    </source>
</evidence>
<proteinExistence type="predicted"/>
<evidence type="ECO:0000256" key="4">
    <source>
        <dbReference type="ARBA" id="ARBA00023136"/>
    </source>
</evidence>
<evidence type="ECO:0000313" key="7">
    <source>
        <dbReference type="EMBL" id="KAL3766069.1"/>
    </source>
</evidence>
<feature type="transmembrane region" description="Helical" evidence="6">
    <location>
        <begin position="591"/>
        <end position="611"/>
    </location>
</feature>
<feature type="transmembrane region" description="Helical" evidence="6">
    <location>
        <begin position="354"/>
        <end position="377"/>
    </location>
</feature>
<dbReference type="PANTHER" id="PTHR43243">
    <property type="entry name" value="INNER MEMBRANE TRANSPORTER YGJI-RELATED"/>
    <property type="match status" value="1"/>
</dbReference>
<feature type="transmembrane region" description="Helical" evidence="6">
    <location>
        <begin position="138"/>
        <end position="156"/>
    </location>
</feature>
<evidence type="ECO:0000313" key="8">
    <source>
        <dbReference type="Proteomes" id="UP001530315"/>
    </source>
</evidence>
<feature type="transmembrane region" description="Helical" evidence="6">
    <location>
        <begin position="414"/>
        <end position="437"/>
    </location>
</feature>
<keyword evidence="4 6" id="KW-0472">Membrane</keyword>
<dbReference type="EMBL" id="JALLAZ020001737">
    <property type="protein sequence ID" value="KAL3766069.1"/>
    <property type="molecule type" value="Genomic_DNA"/>
</dbReference>
<dbReference type="Pfam" id="PF13520">
    <property type="entry name" value="AA_permease_2"/>
    <property type="match status" value="1"/>
</dbReference>
<feature type="region of interest" description="Disordered" evidence="5">
    <location>
        <begin position="624"/>
        <end position="656"/>
    </location>
</feature>
<keyword evidence="3 6" id="KW-1133">Transmembrane helix</keyword>
<dbReference type="Gene3D" id="1.20.1740.10">
    <property type="entry name" value="Amino acid/polyamine transporter I"/>
    <property type="match status" value="1"/>
</dbReference>
<protein>
    <recommendedName>
        <fullName evidence="9">Cationic amino acid transporter C-terminal domain-containing protein</fullName>
    </recommendedName>
</protein>
<comment type="subcellular location">
    <subcellularLocation>
        <location evidence="1">Membrane</location>
        <topology evidence="1">Multi-pass membrane protein</topology>
    </subcellularLocation>
</comment>
<feature type="transmembrane region" description="Helical" evidence="6">
    <location>
        <begin position="443"/>
        <end position="462"/>
    </location>
</feature>
<feature type="compositionally biased region" description="Polar residues" evidence="5">
    <location>
        <begin position="642"/>
        <end position="654"/>
    </location>
</feature>
<feature type="transmembrane region" description="Helical" evidence="6">
    <location>
        <begin position="233"/>
        <end position="252"/>
    </location>
</feature>
<feature type="transmembrane region" description="Helical" evidence="6">
    <location>
        <begin position="499"/>
        <end position="519"/>
    </location>
</feature>
<accession>A0ABD3MPZ4</accession>
<keyword evidence="2 6" id="KW-0812">Transmembrane</keyword>
<evidence type="ECO:0008006" key="9">
    <source>
        <dbReference type="Google" id="ProtNLM"/>
    </source>
</evidence>
<gene>
    <name evidence="7" type="ORF">ACHAW5_007764</name>
</gene>
<feature type="transmembrane region" description="Helical" evidence="6">
    <location>
        <begin position="75"/>
        <end position="97"/>
    </location>
</feature>
<dbReference type="Proteomes" id="UP001530315">
    <property type="component" value="Unassembled WGS sequence"/>
</dbReference>
<dbReference type="PANTHER" id="PTHR43243:SF82">
    <property type="entry name" value="CATIONIC AMINO ACID TRANSPORTER C-TERMINAL DOMAIN-CONTAINING PROTEIN"/>
    <property type="match status" value="1"/>
</dbReference>
<feature type="transmembrane region" description="Helical" evidence="6">
    <location>
        <begin position="566"/>
        <end position="585"/>
    </location>
</feature>
<feature type="transmembrane region" description="Helical" evidence="6">
    <location>
        <begin position="200"/>
        <end position="221"/>
    </location>
</feature>
<reference evidence="7 8" key="1">
    <citation type="submission" date="2024-10" db="EMBL/GenBank/DDBJ databases">
        <title>Updated reference genomes for cyclostephanoid diatoms.</title>
        <authorList>
            <person name="Roberts W.R."/>
            <person name="Alverson A.J."/>
        </authorList>
    </citation>
    <scope>NUCLEOTIDE SEQUENCE [LARGE SCALE GENOMIC DNA]</scope>
    <source>
        <strain evidence="7 8">AJA276-08</strain>
    </source>
</reference>